<name>A0A4Y2TEG0_ARAVE</name>
<evidence type="ECO:0000313" key="2">
    <source>
        <dbReference type="EMBL" id="GBN98927.1"/>
    </source>
</evidence>
<proteinExistence type="predicted"/>
<feature type="signal peptide" evidence="1">
    <location>
        <begin position="1"/>
        <end position="19"/>
    </location>
</feature>
<comment type="caution">
    <text evidence="2">The sequence shown here is derived from an EMBL/GenBank/DDBJ whole genome shotgun (WGS) entry which is preliminary data.</text>
</comment>
<protein>
    <recommendedName>
        <fullName evidence="4">Secreted protein</fullName>
    </recommendedName>
</protein>
<dbReference type="Proteomes" id="UP000499080">
    <property type="component" value="Unassembled WGS sequence"/>
</dbReference>
<keyword evidence="1" id="KW-0732">Signal</keyword>
<evidence type="ECO:0000313" key="3">
    <source>
        <dbReference type="Proteomes" id="UP000499080"/>
    </source>
</evidence>
<organism evidence="2 3">
    <name type="scientific">Araneus ventricosus</name>
    <name type="common">Orbweaver spider</name>
    <name type="synonym">Epeira ventricosa</name>
    <dbReference type="NCBI Taxonomy" id="182803"/>
    <lineage>
        <taxon>Eukaryota</taxon>
        <taxon>Metazoa</taxon>
        <taxon>Ecdysozoa</taxon>
        <taxon>Arthropoda</taxon>
        <taxon>Chelicerata</taxon>
        <taxon>Arachnida</taxon>
        <taxon>Araneae</taxon>
        <taxon>Araneomorphae</taxon>
        <taxon>Entelegynae</taxon>
        <taxon>Araneoidea</taxon>
        <taxon>Araneidae</taxon>
        <taxon>Araneus</taxon>
    </lineage>
</organism>
<accession>A0A4Y2TEG0</accession>
<evidence type="ECO:0008006" key="4">
    <source>
        <dbReference type="Google" id="ProtNLM"/>
    </source>
</evidence>
<gene>
    <name evidence="2" type="ORF">AVEN_260389_1</name>
</gene>
<dbReference type="EMBL" id="BGPR01028014">
    <property type="protein sequence ID" value="GBN98927.1"/>
    <property type="molecule type" value="Genomic_DNA"/>
</dbReference>
<reference evidence="2 3" key="1">
    <citation type="journal article" date="2019" name="Sci. Rep.">
        <title>Orb-weaving spider Araneus ventricosus genome elucidates the spidroin gene catalogue.</title>
        <authorList>
            <person name="Kono N."/>
            <person name="Nakamura H."/>
            <person name="Ohtoshi R."/>
            <person name="Moran D.A.P."/>
            <person name="Shinohara A."/>
            <person name="Yoshida Y."/>
            <person name="Fujiwara M."/>
            <person name="Mori M."/>
            <person name="Tomita M."/>
            <person name="Arakawa K."/>
        </authorList>
    </citation>
    <scope>NUCLEOTIDE SEQUENCE [LARGE SCALE GENOMIC DNA]</scope>
</reference>
<feature type="chain" id="PRO_5021425523" description="Secreted protein" evidence="1">
    <location>
        <begin position="20"/>
        <end position="137"/>
    </location>
</feature>
<evidence type="ECO:0000256" key="1">
    <source>
        <dbReference type="SAM" id="SignalP"/>
    </source>
</evidence>
<dbReference type="AlphaFoldDB" id="A0A4Y2TEG0"/>
<sequence>MSSLELFVMLSQWLRLVPCLLIFELYGTSLTQSQSQRNSTVSLVPATKNCEPKETANCGCCERQPSEVQRRASSRGSRLIDQGIPNARRFIAVGIRPPAVLCDWSKNDPPRENRITLQTLEQHSDRWNRAPLSFRFF</sequence>
<keyword evidence="3" id="KW-1185">Reference proteome</keyword>